<dbReference type="InterPro" id="IPR007627">
    <property type="entry name" value="RNA_pol_sigma70_r2"/>
</dbReference>
<dbReference type="PANTHER" id="PTHR43133">
    <property type="entry name" value="RNA POLYMERASE ECF-TYPE SIGMA FACTO"/>
    <property type="match status" value="1"/>
</dbReference>
<dbReference type="RefSeq" id="WP_320182598.1">
    <property type="nucleotide sequence ID" value="NZ_CP138332.1"/>
</dbReference>
<feature type="domain" description="RNA polymerase sigma-70 region 2" evidence="5">
    <location>
        <begin position="29"/>
        <end position="90"/>
    </location>
</feature>
<evidence type="ECO:0000256" key="2">
    <source>
        <dbReference type="ARBA" id="ARBA00023015"/>
    </source>
</evidence>
<dbReference type="InterPro" id="IPR013249">
    <property type="entry name" value="RNA_pol_sigma70_r4_t2"/>
</dbReference>
<dbReference type="Pfam" id="PF08281">
    <property type="entry name" value="Sigma70_r4_2"/>
    <property type="match status" value="1"/>
</dbReference>
<name>A0ABW6BFS0_9SPHI</name>
<protein>
    <submittedName>
        <fullName evidence="7">RNA polymerase sigma factor</fullName>
    </submittedName>
</protein>
<evidence type="ECO:0000256" key="4">
    <source>
        <dbReference type="ARBA" id="ARBA00023163"/>
    </source>
</evidence>
<evidence type="ECO:0000259" key="5">
    <source>
        <dbReference type="Pfam" id="PF04542"/>
    </source>
</evidence>
<organism evidence="7 8">
    <name type="scientific">Sphingobacterium bambusae</name>
    <dbReference type="NCBI Taxonomy" id="662858"/>
    <lineage>
        <taxon>Bacteria</taxon>
        <taxon>Pseudomonadati</taxon>
        <taxon>Bacteroidota</taxon>
        <taxon>Sphingobacteriia</taxon>
        <taxon>Sphingobacteriales</taxon>
        <taxon>Sphingobacteriaceae</taxon>
        <taxon>Sphingobacterium</taxon>
    </lineage>
</organism>
<dbReference type="Pfam" id="PF04542">
    <property type="entry name" value="Sigma70_r2"/>
    <property type="match status" value="1"/>
</dbReference>
<dbReference type="InterPro" id="IPR013325">
    <property type="entry name" value="RNA_pol_sigma_r2"/>
</dbReference>
<evidence type="ECO:0000259" key="6">
    <source>
        <dbReference type="Pfam" id="PF08281"/>
    </source>
</evidence>
<evidence type="ECO:0000256" key="3">
    <source>
        <dbReference type="ARBA" id="ARBA00023082"/>
    </source>
</evidence>
<dbReference type="Gene3D" id="1.10.10.10">
    <property type="entry name" value="Winged helix-like DNA-binding domain superfamily/Winged helix DNA-binding domain"/>
    <property type="match status" value="1"/>
</dbReference>
<dbReference type="Gene3D" id="1.10.1740.10">
    <property type="match status" value="1"/>
</dbReference>
<dbReference type="InterPro" id="IPR036388">
    <property type="entry name" value="WH-like_DNA-bd_sf"/>
</dbReference>
<keyword evidence="3" id="KW-0731">Sigma factor</keyword>
<dbReference type="InterPro" id="IPR039425">
    <property type="entry name" value="RNA_pol_sigma-70-like"/>
</dbReference>
<reference evidence="8" key="1">
    <citation type="journal article" date="2019" name="Int. J. Syst. Evol. Microbiol.">
        <title>The Global Catalogue of Microorganisms (GCM) 10K type strain sequencing project: providing services to taxonomists for standard genome sequencing and annotation.</title>
        <authorList>
            <consortium name="The Broad Institute Genomics Platform"/>
            <consortium name="The Broad Institute Genome Sequencing Center for Infectious Disease"/>
            <person name="Wu L."/>
            <person name="Ma J."/>
        </authorList>
    </citation>
    <scope>NUCLEOTIDE SEQUENCE [LARGE SCALE GENOMIC DNA]</scope>
    <source>
        <strain evidence="8">KCTC 22814</strain>
    </source>
</reference>
<feature type="domain" description="RNA polymerase sigma factor 70 region 4 type 2" evidence="6">
    <location>
        <begin position="123"/>
        <end position="172"/>
    </location>
</feature>
<evidence type="ECO:0000313" key="7">
    <source>
        <dbReference type="EMBL" id="MFD2966899.1"/>
    </source>
</evidence>
<accession>A0ABW6BFS0</accession>
<dbReference type="SUPFAM" id="SSF88946">
    <property type="entry name" value="Sigma2 domain of RNA polymerase sigma factors"/>
    <property type="match status" value="1"/>
</dbReference>
<dbReference type="EMBL" id="JBHUPB010000004">
    <property type="protein sequence ID" value="MFD2966899.1"/>
    <property type="molecule type" value="Genomic_DNA"/>
</dbReference>
<keyword evidence="2" id="KW-0805">Transcription regulation</keyword>
<dbReference type="NCBIfam" id="TIGR02937">
    <property type="entry name" value="sigma70-ECF"/>
    <property type="match status" value="1"/>
</dbReference>
<evidence type="ECO:0000313" key="8">
    <source>
        <dbReference type="Proteomes" id="UP001597525"/>
    </source>
</evidence>
<dbReference type="InterPro" id="IPR013324">
    <property type="entry name" value="RNA_pol_sigma_r3/r4-like"/>
</dbReference>
<keyword evidence="4" id="KW-0804">Transcription</keyword>
<sequence length="197" mass="22889">MSHMTETELLAGVRDGRQEVFAQIFHMHWESLFREAYYRLKSHDEAQDMLQEIFTDFWQRRSSLTISSSIAAYLHGALKHHIIRHFSRSRLHQTVVDHLLLHMQSFEDSILDVIAASEIQKTLEDAIALFPENMQQIFALRTQDFTIAEIAEALNISPQTVKNNNTQALKRLKQVLSERHPEISSSVYTLLLLFIKS</sequence>
<gene>
    <name evidence="7" type="ORF">ACFS7Y_05850</name>
</gene>
<evidence type="ECO:0000256" key="1">
    <source>
        <dbReference type="ARBA" id="ARBA00010641"/>
    </source>
</evidence>
<comment type="caution">
    <text evidence="7">The sequence shown here is derived from an EMBL/GenBank/DDBJ whole genome shotgun (WGS) entry which is preliminary data.</text>
</comment>
<dbReference type="Proteomes" id="UP001597525">
    <property type="component" value="Unassembled WGS sequence"/>
</dbReference>
<keyword evidence="8" id="KW-1185">Reference proteome</keyword>
<proteinExistence type="inferred from homology"/>
<dbReference type="InterPro" id="IPR014284">
    <property type="entry name" value="RNA_pol_sigma-70_dom"/>
</dbReference>
<dbReference type="SUPFAM" id="SSF88659">
    <property type="entry name" value="Sigma3 and sigma4 domains of RNA polymerase sigma factors"/>
    <property type="match status" value="1"/>
</dbReference>
<dbReference type="PANTHER" id="PTHR43133:SF46">
    <property type="entry name" value="RNA POLYMERASE SIGMA-70 FACTOR ECF SUBFAMILY"/>
    <property type="match status" value="1"/>
</dbReference>
<comment type="similarity">
    <text evidence="1">Belongs to the sigma-70 factor family. ECF subfamily.</text>
</comment>